<dbReference type="AlphaFoldDB" id="A0A7S2W522"/>
<sequence length="460" mass="50814">MAEMAGNLTVDDGDESDVEMEDLVEFIFEMNELCEKMREEIPPVSQEPFGSSQKTLDSQSQAKHKGAGSQASAIVAEVSSTTANNETQVTYRVAATQSSVDSEVDGGGVLALSLKDNPLHHIEEGSPLESSFKAHLSGGIPGIGKANLTPNIVNTPDTCYSTQKSVEKARVLSPQRAMGMKEEDVYFWREKRACDEGEEVGKREKDPLLYMIQVMKWARNDILTAAFDMAHRKKCVLPAVGRFLGALSAKQIELLWELCQLPGFAYSHNQALMFVRSVPSGCIEDVVSRSNNKLSTLQKVSCEWLALNNGSSEKYDVVGGSNVWIPPRLSRGVQRHLMNFVDVKDMEHLETLRKDYKLRSNPALTLVKHSILGANVHLKRYVGIGELNSTGNYVIHDFLICYCEQPQFHEAIKLFYGENGYKIPLSKRCRGAGLASYVSFLIENETAGSLSTIPSDASSH</sequence>
<feature type="compositionally biased region" description="Polar residues" evidence="1">
    <location>
        <begin position="48"/>
        <end position="61"/>
    </location>
</feature>
<name>A0A7S2W522_9STRA</name>
<evidence type="ECO:0000256" key="1">
    <source>
        <dbReference type="SAM" id="MobiDB-lite"/>
    </source>
</evidence>
<evidence type="ECO:0000313" key="2">
    <source>
        <dbReference type="EMBL" id="CAD9668763.1"/>
    </source>
</evidence>
<gene>
    <name evidence="2" type="ORF">QSP1433_LOCUS2579</name>
</gene>
<organism evidence="2">
    <name type="scientific">Mucochytrium quahogii</name>
    <dbReference type="NCBI Taxonomy" id="96639"/>
    <lineage>
        <taxon>Eukaryota</taxon>
        <taxon>Sar</taxon>
        <taxon>Stramenopiles</taxon>
        <taxon>Bigyra</taxon>
        <taxon>Labyrinthulomycetes</taxon>
        <taxon>Thraustochytrida</taxon>
        <taxon>Thraustochytriidae</taxon>
        <taxon>Mucochytrium</taxon>
    </lineage>
</organism>
<proteinExistence type="predicted"/>
<dbReference type="EMBL" id="HBHK01004279">
    <property type="protein sequence ID" value="CAD9668763.1"/>
    <property type="molecule type" value="Transcribed_RNA"/>
</dbReference>
<accession>A0A7S2W522</accession>
<reference evidence="2" key="1">
    <citation type="submission" date="2021-01" db="EMBL/GenBank/DDBJ databases">
        <authorList>
            <person name="Corre E."/>
            <person name="Pelletier E."/>
            <person name="Niang G."/>
            <person name="Scheremetjew M."/>
            <person name="Finn R."/>
            <person name="Kale V."/>
            <person name="Holt S."/>
            <person name="Cochrane G."/>
            <person name="Meng A."/>
            <person name="Brown T."/>
            <person name="Cohen L."/>
        </authorList>
    </citation>
    <scope>NUCLEOTIDE SEQUENCE</scope>
    <source>
        <strain evidence="2">NY070348D</strain>
    </source>
</reference>
<protein>
    <submittedName>
        <fullName evidence="2">Uncharacterized protein</fullName>
    </submittedName>
</protein>
<feature type="region of interest" description="Disordered" evidence="1">
    <location>
        <begin position="44"/>
        <end position="69"/>
    </location>
</feature>